<dbReference type="VEuPathDB" id="GiardiaDB:SS50377_21283"/>
<evidence type="ECO:0000313" key="2">
    <source>
        <dbReference type="EMBL" id="EST44049.1"/>
    </source>
</evidence>
<dbReference type="EMBL" id="KI546130">
    <property type="protein sequence ID" value="EST44049.1"/>
    <property type="molecule type" value="Genomic_DNA"/>
</dbReference>
<keyword evidence="1" id="KW-0472">Membrane</keyword>
<keyword evidence="1" id="KW-1133">Transmembrane helix</keyword>
<protein>
    <submittedName>
        <fullName evidence="2">Uncharacterized protein</fullName>
    </submittedName>
</protein>
<accession>V6LTD2</accession>
<sequence length="120" mass="13951">MHTYYQTPFKILLYILQYCIVIEHYAVPLMPAFVLSMEILGVQYQWYPLQQQAAMPNMKVSHYSLCQQHRLRLVAPKCGGPKLAQGQPCSRQITVLLPRWLLTTSQRYLVTGQSKHQKDS</sequence>
<evidence type="ECO:0000256" key="1">
    <source>
        <dbReference type="SAM" id="Phobius"/>
    </source>
</evidence>
<reference evidence="2" key="1">
    <citation type="journal article" date="2014" name="PLoS Genet.">
        <title>The Genome of Spironucleus salmonicida Highlights a Fish Pathogen Adapted to Fluctuating Environments.</title>
        <authorList>
            <person name="Xu F."/>
            <person name="Jerlstrom-Hultqvist J."/>
            <person name="Einarsson E."/>
            <person name="Astvaldsson A."/>
            <person name="Svard S.G."/>
            <person name="Andersson J.O."/>
        </authorList>
    </citation>
    <scope>NUCLEOTIDE SEQUENCE</scope>
</reference>
<dbReference type="AlphaFoldDB" id="V6LTD2"/>
<proteinExistence type="predicted"/>
<feature type="transmembrane region" description="Helical" evidence="1">
    <location>
        <begin position="12"/>
        <end position="35"/>
    </location>
</feature>
<gene>
    <name evidence="2" type="ORF">SS50377_16363</name>
</gene>
<name>V6LTD2_9EUKA</name>
<keyword evidence="1" id="KW-0812">Transmembrane</keyword>
<organism evidence="2">
    <name type="scientific">Spironucleus salmonicida</name>
    <dbReference type="NCBI Taxonomy" id="348837"/>
    <lineage>
        <taxon>Eukaryota</taxon>
        <taxon>Metamonada</taxon>
        <taxon>Diplomonadida</taxon>
        <taxon>Hexamitidae</taxon>
        <taxon>Hexamitinae</taxon>
        <taxon>Spironucleus</taxon>
    </lineage>
</organism>